<dbReference type="Proteomes" id="UP001209318">
    <property type="component" value="Unassembled WGS sequence"/>
</dbReference>
<keyword evidence="1" id="KW-0175">Coiled coil</keyword>
<keyword evidence="2" id="KW-0812">Transmembrane</keyword>
<keyword evidence="2" id="KW-0472">Membrane</keyword>
<accession>A0AAE3LNI2</accession>
<dbReference type="AlphaFoldDB" id="A0AAE3LNI2"/>
<organism evidence="3 4">
    <name type="scientific">Perspicuibacillus lycopersici</name>
    <dbReference type="NCBI Taxonomy" id="1325689"/>
    <lineage>
        <taxon>Bacteria</taxon>
        <taxon>Bacillati</taxon>
        <taxon>Bacillota</taxon>
        <taxon>Bacilli</taxon>
        <taxon>Bacillales</taxon>
        <taxon>Bacillaceae</taxon>
        <taxon>Perspicuibacillus</taxon>
    </lineage>
</organism>
<sequence>MEDIIAIVMALSIPIIIPTVAIITSHKRQQAVIKQKLLKEELALEKLKQENFLLETEKLRLELEKMKQLDYSPKQKLL</sequence>
<protein>
    <submittedName>
        <fullName evidence="3">Uncharacterized protein</fullName>
    </submittedName>
</protein>
<dbReference type="RefSeq" id="WP_263074063.1">
    <property type="nucleotide sequence ID" value="NZ_JAOUSF010000005.1"/>
</dbReference>
<evidence type="ECO:0000313" key="4">
    <source>
        <dbReference type="Proteomes" id="UP001209318"/>
    </source>
</evidence>
<comment type="caution">
    <text evidence="3">The sequence shown here is derived from an EMBL/GenBank/DDBJ whole genome shotgun (WGS) entry which is preliminary data.</text>
</comment>
<evidence type="ECO:0000256" key="1">
    <source>
        <dbReference type="SAM" id="Coils"/>
    </source>
</evidence>
<feature type="transmembrane region" description="Helical" evidence="2">
    <location>
        <begin position="6"/>
        <end position="24"/>
    </location>
</feature>
<gene>
    <name evidence="3" type="ORF">OEV98_14445</name>
</gene>
<proteinExistence type="predicted"/>
<feature type="coiled-coil region" evidence="1">
    <location>
        <begin position="30"/>
        <end position="64"/>
    </location>
</feature>
<evidence type="ECO:0000256" key="2">
    <source>
        <dbReference type="SAM" id="Phobius"/>
    </source>
</evidence>
<reference evidence="3" key="1">
    <citation type="submission" date="2022-10" db="EMBL/GenBank/DDBJ databases">
        <title>Description of Fervidibacillus gen. nov. in the family Fervidibacillaceae fam. nov. with two species, Fervidibacillus albus sp. nov., and Fervidibacillus halotolerans sp. nov., isolated from tidal flat sediments.</title>
        <authorList>
            <person name="Kwon K.K."/>
            <person name="Yang S.-H."/>
        </authorList>
    </citation>
    <scope>NUCLEOTIDE SEQUENCE</scope>
    <source>
        <strain evidence="3">JCM 19140</strain>
    </source>
</reference>
<evidence type="ECO:0000313" key="3">
    <source>
        <dbReference type="EMBL" id="MCU9614740.1"/>
    </source>
</evidence>
<dbReference type="EMBL" id="JAOUSF010000005">
    <property type="protein sequence ID" value="MCU9614740.1"/>
    <property type="molecule type" value="Genomic_DNA"/>
</dbReference>
<keyword evidence="2" id="KW-1133">Transmembrane helix</keyword>
<keyword evidence="4" id="KW-1185">Reference proteome</keyword>
<name>A0AAE3LNI2_9BACI</name>